<keyword evidence="2" id="KW-0698">rRNA processing</keyword>
<evidence type="ECO:0000256" key="5">
    <source>
        <dbReference type="ARBA" id="ARBA00022691"/>
    </source>
</evidence>
<feature type="domain" description="Tetrapyrrole methylase" evidence="6">
    <location>
        <begin position="79"/>
        <end position="207"/>
    </location>
</feature>
<sequence length="250" mass="27289">MPGTLYLIPASLGLDTASSLTTPTDVAAVARGLHYFVVENAKTARAELKRLEHPGPLRDLDIRELPEKPGQTDLDSLLAPLVEGADAGLMSEAGCPAVADPGALLVRRAHERGIRVAPLVGPSSLLLALMASGLNGQSFAFHGYLPVDEAGRDRRIRELEAESARFARTQLFIETPYRNDRLFEALRQHCQPDTRLCVARDLTQGEEWIASRSIAAWRKGDAPDLARRPTVFLILAAPETHSAKPRHPTR</sequence>
<keyword evidence="3 7" id="KW-0489">Methyltransferase</keyword>
<proteinExistence type="predicted"/>
<reference evidence="7 8" key="1">
    <citation type="submission" date="2020-04" db="EMBL/GenBank/DDBJ databases">
        <title>Zoogloea sp. G-4-1-14 isolated from soil.</title>
        <authorList>
            <person name="Dahal R.H."/>
        </authorList>
    </citation>
    <scope>NUCLEOTIDE SEQUENCE [LARGE SCALE GENOMIC DNA]</scope>
    <source>
        <strain evidence="7 8">G-4-1-14</strain>
    </source>
</reference>
<dbReference type="GO" id="GO:0008168">
    <property type="term" value="F:methyltransferase activity"/>
    <property type="evidence" value="ECO:0007669"/>
    <property type="project" value="UniProtKB-KW"/>
</dbReference>
<evidence type="ECO:0000256" key="1">
    <source>
        <dbReference type="ARBA" id="ARBA00022490"/>
    </source>
</evidence>
<protein>
    <submittedName>
        <fullName evidence="7">SAM-dependent methyltransferase</fullName>
    </submittedName>
</protein>
<evidence type="ECO:0000313" key="7">
    <source>
        <dbReference type="EMBL" id="NML24801.1"/>
    </source>
</evidence>
<evidence type="ECO:0000256" key="2">
    <source>
        <dbReference type="ARBA" id="ARBA00022552"/>
    </source>
</evidence>
<dbReference type="Gene3D" id="3.40.1010.10">
    <property type="entry name" value="Cobalt-precorrin-4 Transmethylase, Domain 1"/>
    <property type="match status" value="1"/>
</dbReference>
<dbReference type="InterPro" id="IPR014776">
    <property type="entry name" value="4pyrrole_Mease_sub2"/>
</dbReference>
<accession>A0A848G552</accession>
<dbReference type="InterPro" id="IPR000878">
    <property type="entry name" value="4pyrrol_Mease"/>
</dbReference>
<dbReference type="RefSeq" id="WP_169144447.1">
    <property type="nucleotide sequence ID" value="NZ_JABBGA010000002.1"/>
</dbReference>
<dbReference type="Gene3D" id="3.30.950.10">
    <property type="entry name" value="Methyltransferase, Cobalt-precorrin-4 Transmethylase, Domain 2"/>
    <property type="match status" value="1"/>
</dbReference>
<dbReference type="CDD" id="cd11649">
    <property type="entry name" value="RsmI_like"/>
    <property type="match status" value="1"/>
</dbReference>
<evidence type="ECO:0000259" key="6">
    <source>
        <dbReference type="Pfam" id="PF00590"/>
    </source>
</evidence>
<keyword evidence="8" id="KW-1185">Reference proteome</keyword>
<evidence type="ECO:0000256" key="4">
    <source>
        <dbReference type="ARBA" id="ARBA00022679"/>
    </source>
</evidence>
<dbReference type="AlphaFoldDB" id="A0A848G552"/>
<dbReference type="InterPro" id="IPR035996">
    <property type="entry name" value="4pyrrol_Methylase_sf"/>
</dbReference>
<name>A0A848G552_9RHOO</name>
<dbReference type="EMBL" id="JABBGA010000002">
    <property type="protein sequence ID" value="NML24801.1"/>
    <property type="molecule type" value="Genomic_DNA"/>
</dbReference>
<keyword evidence="4 7" id="KW-0808">Transferase</keyword>
<dbReference type="InterPro" id="IPR014777">
    <property type="entry name" value="4pyrrole_Mease_sub1"/>
</dbReference>
<dbReference type="InterPro" id="IPR008189">
    <property type="entry name" value="rRNA_ssu_MeTfrase_I"/>
</dbReference>
<evidence type="ECO:0000313" key="8">
    <source>
        <dbReference type="Proteomes" id="UP000580043"/>
    </source>
</evidence>
<dbReference type="GO" id="GO:0006364">
    <property type="term" value="P:rRNA processing"/>
    <property type="evidence" value="ECO:0007669"/>
    <property type="project" value="UniProtKB-KW"/>
</dbReference>
<evidence type="ECO:0000256" key="3">
    <source>
        <dbReference type="ARBA" id="ARBA00022603"/>
    </source>
</evidence>
<dbReference type="SUPFAM" id="SSF53790">
    <property type="entry name" value="Tetrapyrrole methylase"/>
    <property type="match status" value="1"/>
</dbReference>
<keyword evidence="1" id="KW-0963">Cytoplasm</keyword>
<dbReference type="PIRSF" id="PIRSF005917">
    <property type="entry name" value="MTase_YraL"/>
    <property type="match status" value="1"/>
</dbReference>
<gene>
    <name evidence="7" type="ORF">HHL15_03555</name>
</gene>
<keyword evidence="5" id="KW-0949">S-adenosyl-L-methionine</keyword>
<dbReference type="GO" id="GO:0032259">
    <property type="term" value="P:methylation"/>
    <property type="evidence" value="ECO:0007669"/>
    <property type="project" value="UniProtKB-KW"/>
</dbReference>
<dbReference type="PANTHER" id="PTHR46111:SF2">
    <property type="entry name" value="SAM-DEPENDENT METHYLTRANSFERASE"/>
    <property type="match status" value="1"/>
</dbReference>
<dbReference type="PANTHER" id="PTHR46111">
    <property type="entry name" value="RIBOSOMAL RNA SMALL SUBUNIT METHYLTRANSFERASE I"/>
    <property type="match status" value="1"/>
</dbReference>
<organism evidence="7 8">
    <name type="scientific">Zoogloea dura</name>
    <dbReference type="NCBI Taxonomy" id="2728840"/>
    <lineage>
        <taxon>Bacteria</taxon>
        <taxon>Pseudomonadati</taxon>
        <taxon>Pseudomonadota</taxon>
        <taxon>Betaproteobacteria</taxon>
        <taxon>Rhodocyclales</taxon>
        <taxon>Zoogloeaceae</taxon>
        <taxon>Zoogloea</taxon>
    </lineage>
</organism>
<comment type="caution">
    <text evidence="7">The sequence shown here is derived from an EMBL/GenBank/DDBJ whole genome shotgun (WGS) entry which is preliminary data.</text>
</comment>
<dbReference type="Proteomes" id="UP000580043">
    <property type="component" value="Unassembled WGS sequence"/>
</dbReference>
<dbReference type="Pfam" id="PF00590">
    <property type="entry name" value="TP_methylase"/>
    <property type="match status" value="1"/>
</dbReference>